<gene>
    <name evidence="4" type="ordered locus">Turpa_4059</name>
</gene>
<accession>I4BBN6</accession>
<dbReference type="OrthoDB" id="9796286at2"/>
<evidence type="ECO:0000313" key="5">
    <source>
        <dbReference type="Proteomes" id="UP000006048"/>
    </source>
</evidence>
<protein>
    <submittedName>
        <fullName evidence="4">SpoVG family protein</fullName>
    </submittedName>
</protein>
<dbReference type="RefSeq" id="WP_014805169.1">
    <property type="nucleotide sequence ID" value="NC_018020.1"/>
</dbReference>
<dbReference type="GO" id="GO:0000917">
    <property type="term" value="P:division septum assembly"/>
    <property type="evidence" value="ECO:0007669"/>
    <property type="project" value="UniProtKB-KW"/>
</dbReference>
<evidence type="ECO:0000313" key="4">
    <source>
        <dbReference type="EMBL" id="AFM14693.1"/>
    </source>
</evidence>
<dbReference type="HOGENOM" id="CLU_103669_2_1_12"/>
<dbReference type="AlphaFoldDB" id="I4BBN6"/>
<dbReference type="Pfam" id="PF04026">
    <property type="entry name" value="SpoVG"/>
    <property type="match status" value="1"/>
</dbReference>
<proteinExistence type="predicted"/>
<dbReference type="STRING" id="869212.Turpa_4059"/>
<name>I4BBN6_TURPD</name>
<keyword evidence="5" id="KW-1185">Reference proteome</keyword>
<dbReference type="InterPro" id="IPR007170">
    <property type="entry name" value="SpoVG"/>
</dbReference>
<keyword evidence="2" id="KW-0717">Septation</keyword>
<evidence type="ECO:0000256" key="1">
    <source>
        <dbReference type="ARBA" id="ARBA00022618"/>
    </source>
</evidence>
<dbReference type="PANTHER" id="PTHR38429:SF1">
    <property type="entry name" value="SEPTATION PROTEIN SPOVG-RELATED"/>
    <property type="match status" value="1"/>
</dbReference>
<dbReference type="InterPro" id="IPR036751">
    <property type="entry name" value="SpoVG_sf"/>
</dbReference>
<organism evidence="4 5">
    <name type="scientific">Turneriella parva (strain ATCC BAA-1111 / DSM 21527 / NCTC 11395 / H)</name>
    <name type="common">Leptospira parva</name>
    <dbReference type="NCBI Taxonomy" id="869212"/>
    <lineage>
        <taxon>Bacteria</taxon>
        <taxon>Pseudomonadati</taxon>
        <taxon>Spirochaetota</taxon>
        <taxon>Spirochaetia</taxon>
        <taxon>Leptospirales</taxon>
        <taxon>Leptospiraceae</taxon>
        <taxon>Turneriella</taxon>
    </lineage>
</organism>
<keyword evidence="1" id="KW-0132">Cell division</keyword>
<keyword evidence="3" id="KW-0131">Cell cycle</keyword>
<dbReference type="KEGG" id="tpx:Turpa_4059"/>
<dbReference type="GO" id="GO:0030435">
    <property type="term" value="P:sporulation resulting in formation of a cellular spore"/>
    <property type="evidence" value="ECO:0007669"/>
    <property type="project" value="InterPro"/>
</dbReference>
<dbReference type="Gene3D" id="3.30.1120.40">
    <property type="entry name" value="Stage V sporulation protein G"/>
    <property type="match status" value="1"/>
</dbReference>
<reference evidence="4 5" key="1">
    <citation type="submission" date="2012-06" db="EMBL/GenBank/DDBJ databases">
        <title>The complete chromosome of genome of Turneriella parva DSM 21527.</title>
        <authorList>
            <consortium name="US DOE Joint Genome Institute (JGI-PGF)"/>
            <person name="Lucas S."/>
            <person name="Han J."/>
            <person name="Lapidus A."/>
            <person name="Bruce D."/>
            <person name="Goodwin L."/>
            <person name="Pitluck S."/>
            <person name="Peters L."/>
            <person name="Kyrpides N."/>
            <person name="Mavromatis K."/>
            <person name="Ivanova N."/>
            <person name="Mikhailova N."/>
            <person name="Chertkov O."/>
            <person name="Detter J.C."/>
            <person name="Tapia R."/>
            <person name="Han C."/>
            <person name="Land M."/>
            <person name="Hauser L."/>
            <person name="Markowitz V."/>
            <person name="Cheng J.-F."/>
            <person name="Hugenholtz P."/>
            <person name="Woyke T."/>
            <person name="Wu D."/>
            <person name="Gronow S."/>
            <person name="Wellnitz S."/>
            <person name="Brambilla E."/>
            <person name="Klenk H.-P."/>
            <person name="Eisen J.A."/>
        </authorList>
    </citation>
    <scope>NUCLEOTIDE SEQUENCE [LARGE SCALE GENOMIC DNA]</scope>
    <source>
        <strain evidence="5">ATCC BAA-1111 / DSM 21527 / NCTC 11395 / H</strain>
    </source>
</reference>
<evidence type="ECO:0000256" key="2">
    <source>
        <dbReference type="ARBA" id="ARBA00023210"/>
    </source>
</evidence>
<dbReference type="Proteomes" id="UP000006048">
    <property type="component" value="Chromosome"/>
</dbReference>
<sequence>MEHVRITRIQVFPQADGRNTLGYAHVTLSDAFVVKNLRLVKGRKGVFLGMPSFRLRNGEYADVFFPVSREARALLTEAVVNAFRQEHPELMVGMEIYDADAEAAMQTALPA</sequence>
<dbReference type="EMBL" id="CP002959">
    <property type="protein sequence ID" value="AFM14693.1"/>
    <property type="molecule type" value="Genomic_DNA"/>
</dbReference>
<dbReference type="SUPFAM" id="SSF160537">
    <property type="entry name" value="SpoVG-like"/>
    <property type="match status" value="1"/>
</dbReference>
<evidence type="ECO:0000256" key="3">
    <source>
        <dbReference type="ARBA" id="ARBA00023306"/>
    </source>
</evidence>
<dbReference type="PANTHER" id="PTHR38429">
    <property type="entry name" value="SEPTATION PROTEIN SPOVG-RELATED"/>
    <property type="match status" value="1"/>
</dbReference>